<dbReference type="Proteomes" id="UP001231362">
    <property type="component" value="Unassembled WGS sequence"/>
</dbReference>
<reference evidence="1 2" key="1">
    <citation type="submission" date="2023-07" db="EMBL/GenBank/DDBJ databases">
        <title>Genomic Encyclopedia of Type Strains, Phase IV (KMG-IV): sequencing the most valuable type-strain genomes for metagenomic binning, comparative biology and taxonomic classification.</title>
        <authorList>
            <person name="Goeker M."/>
        </authorList>
    </citation>
    <scope>NUCLEOTIDE SEQUENCE [LARGE SCALE GENOMIC DNA]</scope>
    <source>
        <strain evidence="1 2">DSM 23948</strain>
    </source>
</reference>
<dbReference type="EMBL" id="JAUSTU010000034">
    <property type="protein sequence ID" value="MDQ0157667.1"/>
    <property type="molecule type" value="Genomic_DNA"/>
</dbReference>
<name>A0ABT9V9S3_9BACL</name>
<comment type="caution">
    <text evidence="1">The sequence shown here is derived from an EMBL/GenBank/DDBJ whole genome shotgun (WGS) entry which is preliminary data.</text>
</comment>
<evidence type="ECO:0000313" key="1">
    <source>
        <dbReference type="EMBL" id="MDQ0157667.1"/>
    </source>
</evidence>
<dbReference type="RefSeq" id="WP_307152118.1">
    <property type="nucleotide sequence ID" value="NZ_JAUSTU010000034.1"/>
</dbReference>
<proteinExistence type="predicted"/>
<evidence type="ECO:0000313" key="2">
    <source>
        <dbReference type="Proteomes" id="UP001231362"/>
    </source>
</evidence>
<organism evidence="1 2">
    <name type="scientific">Anoxybacillus andreesenii</name>
    <dbReference type="NCBI Taxonomy" id="1325932"/>
    <lineage>
        <taxon>Bacteria</taxon>
        <taxon>Bacillati</taxon>
        <taxon>Bacillota</taxon>
        <taxon>Bacilli</taxon>
        <taxon>Bacillales</taxon>
        <taxon>Anoxybacillaceae</taxon>
        <taxon>Anoxybacillus</taxon>
    </lineage>
</organism>
<evidence type="ECO:0008006" key="3">
    <source>
        <dbReference type="Google" id="ProtNLM"/>
    </source>
</evidence>
<sequence length="88" mass="9867">MTFFVEKGEKIDFSRGGIVVLVVKMGWKLQDRVILKVVGDGPERHICSTRFSLRVADPQLVGDIIANKEGILKILTFLSQYGCLLFDP</sequence>
<protein>
    <recommendedName>
        <fullName evidence="3">PilZ domain-containing protein</fullName>
    </recommendedName>
</protein>
<gene>
    <name evidence="1" type="ORF">J2S07_004014</name>
</gene>
<accession>A0ABT9V9S3</accession>
<keyword evidence="2" id="KW-1185">Reference proteome</keyword>